<evidence type="ECO:0000313" key="2">
    <source>
        <dbReference type="Proteomes" id="UP000499080"/>
    </source>
</evidence>
<name>A0A4Y2B6V7_ARAVE</name>
<keyword evidence="2" id="KW-1185">Reference proteome</keyword>
<dbReference type="EMBL" id="BGPR01000057">
    <property type="protein sequence ID" value="GBL88072.1"/>
    <property type="molecule type" value="Genomic_DNA"/>
</dbReference>
<sequence length="100" mass="11365">MNDPSENMLKLQLGDFQKQNGELTYETVKLVCKCFKKIVDAIEELCDASETIKTRGAAQTLLPAMCDFSFLCLWNDVLKEVDHFQKCLQILGISFEKSVI</sequence>
<protein>
    <submittedName>
        <fullName evidence="1">Uncharacterized protein</fullName>
    </submittedName>
</protein>
<dbReference type="Proteomes" id="UP000499080">
    <property type="component" value="Unassembled WGS sequence"/>
</dbReference>
<dbReference type="OrthoDB" id="10063284at2759"/>
<gene>
    <name evidence="1" type="ORF">AVEN_133725_1</name>
</gene>
<comment type="caution">
    <text evidence="1">The sequence shown here is derived from an EMBL/GenBank/DDBJ whole genome shotgun (WGS) entry which is preliminary data.</text>
</comment>
<proteinExistence type="predicted"/>
<organism evidence="1 2">
    <name type="scientific">Araneus ventricosus</name>
    <name type="common">Orbweaver spider</name>
    <name type="synonym">Epeira ventricosa</name>
    <dbReference type="NCBI Taxonomy" id="182803"/>
    <lineage>
        <taxon>Eukaryota</taxon>
        <taxon>Metazoa</taxon>
        <taxon>Ecdysozoa</taxon>
        <taxon>Arthropoda</taxon>
        <taxon>Chelicerata</taxon>
        <taxon>Arachnida</taxon>
        <taxon>Araneae</taxon>
        <taxon>Araneomorphae</taxon>
        <taxon>Entelegynae</taxon>
        <taxon>Araneoidea</taxon>
        <taxon>Araneidae</taxon>
        <taxon>Araneus</taxon>
    </lineage>
</organism>
<dbReference type="AlphaFoldDB" id="A0A4Y2B6V7"/>
<accession>A0A4Y2B6V7</accession>
<reference evidence="1 2" key="1">
    <citation type="journal article" date="2019" name="Sci. Rep.">
        <title>Orb-weaving spider Araneus ventricosus genome elucidates the spidroin gene catalogue.</title>
        <authorList>
            <person name="Kono N."/>
            <person name="Nakamura H."/>
            <person name="Ohtoshi R."/>
            <person name="Moran D.A.P."/>
            <person name="Shinohara A."/>
            <person name="Yoshida Y."/>
            <person name="Fujiwara M."/>
            <person name="Mori M."/>
            <person name="Tomita M."/>
            <person name="Arakawa K."/>
        </authorList>
    </citation>
    <scope>NUCLEOTIDE SEQUENCE [LARGE SCALE GENOMIC DNA]</scope>
</reference>
<evidence type="ECO:0000313" key="1">
    <source>
        <dbReference type="EMBL" id="GBL88072.1"/>
    </source>
</evidence>